<reference evidence="1" key="1">
    <citation type="submission" date="2023-04" db="EMBL/GenBank/DDBJ databases">
        <title>Phytophthora lilii NBRC 32176.</title>
        <authorList>
            <person name="Ichikawa N."/>
            <person name="Sato H."/>
            <person name="Tonouchi N."/>
        </authorList>
    </citation>
    <scope>NUCLEOTIDE SEQUENCE</scope>
    <source>
        <strain evidence="1">NBRC 32176</strain>
    </source>
</reference>
<sequence>MNFPIQSEHLDIEMLRGVYQFADEESYQWFIGYRENDSPYESLDELRDEMESYEAAIQACEVDDYYEHGSRSVQPQFMCNHFDCTHGDWSTIDSIMHHGCELNQGFDIFGNHHADILYNCDTCLDHFREGVILCKRKPTIDRTRASRMLYRYLDNSKVHPLASDIIVQSAKFLHKRLNAYIKEELVAEAMHPNRIQKQLDHYENIEDFFEAIGC</sequence>
<evidence type="ECO:0000313" key="2">
    <source>
        <dbReference type="Proteomes" id="UP001165083"/>
    </source>
</evidence>
<dbReference type="AlphaFoldDB" id="A0A9W6U690"/>
<name>A0A9W6U690_9STRA</name>
<keyword evidence="2" id="KW-1185">Reference proteome</keyword>
<evidence type="ECO:0000313" key="1">
    <source>
        <dbReference type="EMBL" id="GMF27134.1"/>
    </source>
</evidence>
<accession>A0A9W6U690</accession>
<protein>
    <submittedName>
        <fullName evidence="1">Unnamed protein product</fullName>
    </submittedName>
</protein>
<gene>
    <name evidence="1" type="ORF">Plil01_001132900</name>
</gene>
<dbReference type="EMBL" id="BSXW01000647">
    <property type="protein sequence ID" value="GMF27134.1"/>
    <property type="molecule type" value="Genomic_DNA"/>
</dbReference>
<proteinExistence type="predicted"/>
<comment type="caution">
    <text evidence="1">The sequence shown here is derived from an EMBL/GenBank/DDBJ whole genome shotgun (WGS) entry which is preliminary data.</text>
</comment>
<dbReference type="Proteomes" id="UP001165083">
    <property type="component" value="Unassembled WGS sequence"/>
</dbReference>
<organism evidence="1 2">
    <name type="scientific">Phytophthora lilii</name>
    <dbReference type="NCBI Taxonomy" id="2077276"/>
    <lineage>
        <taxon>Eukaryota</taxon>
        <taxon>Sar</taxon>
        <taxon>Stramenopiles</taxon>
        <taxon>Oomycota</taxon>
        <taxon>Peronosporomycetes</taxon>
        <taxon>Peronosporales</taxon>
        <taxon>Peronosporaceae</taxon>
        <taxon>Phytophthora</taxon>
    </lineage>
</organism>
<dbReference type="OrthoDB" id="146727at2759"/>